<sequence>MIACRIDETEDPYAEPSREDRYEAAVRAVLDLCDSKDVLDPDDGRTVAWGQIDSREIRRAIAGQLAPETPAPVRRERIEFIPGVGIRIEEGE</sequence>
<accession>A0AAE8XKE4</accession>
<name>A0AAE8XKE4_9CAUD</name>
<reference evidence="1 2" key="1">
    <citation type="submission" date="2021-08" db="EMBL/GenBank/DDBJ databases">
        <authorList>
            <person name="Gillison A.D."/>
            <person name="Kleven A.S."/>
            <person name="Allen M.J."/>
            <person name="Garcia Costas A.M."/>
            <person name="Merkhofer E.C."/>
            <person name="Garlena R.A."/>
            <person name="Russell D.A."/>
            <person name="Jacobs-Sera D."/>
            <person name="Hatfull G.F."/>
        </authorList>
    </citation>
    <scope>NUCLEOTIDE SEQUENCE [LARGE SCALE GENOMIC DNA]</scope>
</reference>
<organism evidence="1 2">
    <name type="scientific">Arthrobacter phage Klevey</name>
    <dbReference type="NCBI Taxonomy" id="2867481"/>
    <lineage>
        <taxon>Viruses</taxon>
        <taxon>Duplodnaviria</taxon>
        <taxon>Heunggongvirae</taxon>
        <taxon>Uroviricota</taxon>
        <taxon>Caudoviricetes</taxon>
        <taxon>Berryhillviridae</taxon>
        <taxon>Lilmacvirus</taxon>
        <taxon>Lilmacvirus klevey</taxon>
    </lineage>
</organism>
<keyword evidence="2" id="KW-1185">Reference proteome</keyword>
<proteinExistence type="predicted"/>
<evidence type="ECO:0000313" key="2">
    <source>
        <dbReference type="Proteomes" id="UP000828064"/>
    </source>
</evidence>
<protein>
    <submittedName>
        <fullName evidence="1">Uncharacterized protein</fullName>
    </submittedName>
</protein>
<dbReference type="EMBL" id="MZ747522">
    <property type="protein sequence ID" value="UAW09429.1"/>
    <property type="molecule type" value="Genomic_DNA"/>
</dbReference>
<gene>
    <name evidence="1" type="primary">73</name>
    <name evidence="1" type="ORF">SEA_KLEVEY_73</name>
</gene>
<evidence type="ECO:0000313" key="1">
    <source>
        <dbReference type="EMBL" id="UAW09429.1"/>
    </source>
</evidence>
<dbReference type="Proteomes" id="UP000828064">
    <property type="component" value="Segment"/>
</dbReference>